<dbReference type="Pfam" id="PF13524">
    <property type="entry name" value="Glyco_trans_1_2"/>
    <property type="match status" value="1"/>
</dbReference>
<dbReference type="Gene3D" id="3.40.50.2000">
    <property type="entry name" value="Glycogen Phosphorylase B"/>
    <property type="match status" value="2"/>
</dbReference>
<keyword evidence="3" id="KW-1185">Reference proteome</keyword>
<dbReference type="OrthoDB" id="9813806at2"/>
<dbReference type="EMBL" id="FMVT01000004">
    <property type="protein sequence ID" value="SCY41173.1"/>
    <property type="molecule type" value="Genomic_DNA"/>
</dbReference>
<dbReference type="RefSeq" id="WP_090741880.1">
    <property type="nucleotide sequence ID" value="NZ_FMVT01000004.1"/>
</dbReference>
<dbReference type="STRING" id="336292.SAMN05660710_01506"/>
<evidence type="ECO:0000313" key="3">
    <source>
        <dbReference type="Proteomes" id="UP000199502"/>
    </source>
</evidence>
<proteinExistence type="predicted"/>
<feature type="domain" description="Spore protein YkvP/CgeB glycosyl transferase-like" evidence="1">
    <location>
        <begin position="204"/>
        <end position="354"/>
    </location>
</feature>
<dbReference type="InterPro" id="IPR055259">
    <property type="entry name" value="YkvP/CgeB_Glyco_trans-like"/>
</dbReference>
<evidence type="ECO:0000313" key="2">
    <source>
        <dbReference type="EMBL" id="SCY41173.1"/>
    </source>
</evidence>
<protein>
    <submittedName>
        <fullName evidence="2">Spore maturation protein CgeB</fullName>
    </submittedName>
</protein>
<reference evidence="2 3" key="1">
    <citation type="submission" date="2016-10" db="EMBL/GenBank/DDBJ databases">
        <authorList>
            <person name="de Groot N.N."/>
        </authorList>
    </citation>
    <scope>NUCLEOTIDE SEQUENCE [LARGE SCALE GENOMIC DNA]</scope>
    <source>
        <strain evidence="2 3">CGMCC 1.8925</strain>
    </source>
</reference>
<dbReference type="Proteomes" id="UP000199502">
    <property type="component" value="Unassembled WGS sequence"/>
</dbReference>
<accession>A0A1G5FPL4</accession>
<dbReference type="SUPFAM" id="SSF53756">
    <property type="entry name" value="UDP-Glycosyltransferase/glycogen phosphorylase"/>
    <property type="match status" value="1"/>
</dbReference>
<organism evidence="2 3">
    <name type="scientific">Paracoccus tibetensis</name>
    <dbReference type="NCBI Taxonomy" id="336292"/>
    <lineage>
        <taxon>Bacteria</taxon>
        <taxon>Pseudomonadati</taxon>
        <taxon>Pseudomonadota</taxon>
        <taxon>Alphaproteobacteria</taxon>
        <taxon>Rhodobacterales</taxon>
        <taxon>Paracoccaceae</taxon>
        <taxon>Paracoccus</taxon>
    </lineage>
</organism>
<dbReference type="AlphaFoldDB" id="A0A1G5FPL4"/>
<sequence>MRFLFYTHSLVSDWNHGNAHFLRGVMRALNAKGHETLALEPEDSWSRQNLIADGGQAALNAFAADFPDLRWQSYPEDHDHDAALDAADVVIVHEWTPPALVARIGRARRRGGRFTLLFHDTHHRAVSTAEDIAGMDLDGYDGVLAFGEALRQRYLDAGWGRQVFTWHEAADTSIFRPLPQITPERDLIWVGNWGDGERSDELESFLIRPVEALGLSATVHGVRYPDHALDRLRQAGIDYRGWLANARVPEVFARHRVTVHVPRRPYVTALPGIPTIRPFEALACGIPLISAPWEDAEGLFRPGDIRFVSSGDQMRQALRLMLDDRAAAAEQAARGLETIRARHSCTHRAEELLDILTRLAAPALKEVTA</sequence>
<evidence type="ECO:0000259" key="1">
    <source>
        <dbReference type="Pfam" id="PF13524"/>
    </source>
</evidence>
<gene>
    <name evidence="2" type="ORF">SAMN05660710_01506</name>
</gene>
<name>A0A1G5FPL4_9RHOB</name>